<dbReference type="GO" id="GO:0005524">
    <property type="term" value="F:ATP binding"/>
    <property type="evidence" value="ECO:0007669"/>
    <property type="project" value="InterPro"/>
</dbReference>
<protein>
    <submittedName>
        <fullName evidence="3">Peptidase M41 family protein</fullName>
    </submittedName>
</protein>
<feature type="transmembrane region" description="Helical" evidence="2">
    <location>
        <begin position="47"/>
        <end position="73"/>
    </location>
</feature>
<gene>
    <name evidence="3" type="ORF">BFV95_4501</name>
</gene>
<dbReference type="InterPro" id="IPR037219">
    <property type="entry name" value="Peptidase_M41-like"/>
</dbReference>
<dbReference type="GO" id="GO:0004222">
    <property type="term" value="F:metalloendopeptidase activity"/>
    <property type="evidence" value="ECO:0007669"/>
    <property type="project" value="InterPro"/>
</dbReference>
<dbReference type="RefSeq" id="WP_069945667.1">
    <property type="nucleotide sequence ID" value="NZ_MIPW01000064.1"/>
</dbReference>
<proteinExistence type="predicted"/>
<accession>A0AB36FNA8</accession>
<organism evidence="3 4">
    <name type="scientific">Alteromonas macleodii</name>
    <name type="common">Pseudoalteromonas macleodii</name>
    <dbReference type="NCBI Taxonomy" id="28108"/>
    <lineage>
        <taxon>Bacteria</taxon>
        <taxon>Pseudomonadati</taxon>
        <taxon>Pseudomonadota</taxon>
        <taxon>Gammaproteobacteria</taxon>
        <taxon>Alteromonadales</taxon>
        <taxon>Alteromonadaceae</taxon>
        <taxon>Alteromonas/Salinimonas group</taxon>
        <taxon>Alteromonas</taxon>
    </lineage>
</organism>
<comment type="caution">
    <text evidence="3">The sequence shown here is derived from an EMBL/GenBank/DDBJ whole genome shotgun (WGS) entry which is preliminary data.</text>
</comment>
<feature type="transmembrane region" description="Helical" evidence="2">
    <location>
        <begin position="80"/>
        <end position="103"/>
    </location>
</feature>
<evidence type="ECO:0000256" key="1">
    <source>
        <dbReference type="SAM" id="MobiDB-lite"/>
    </source>
</evidence>
<dbReference type="AlphaFoldDB" id="A0AB36FNA8"/>
<keyword evidence="2" id="KW-0812">Transmembrane</keyword>
<keyword evidence="2" id="KW-1133">Transmembrane helix</keyword>
<feature type="transmembrane region" description="Helical" evidence="2">
    <location>
        <begin position="20"/>
        <end position="41"/>
    </location>
</feature>
<keyword evidence="2" id="KW-0472">Membrane</keyword>
<reference evidence="3 4" key="1">
    <citation type="submission" date="2016-09" db="EMBL/GenBank/DDBJ databases">
        <title>Draft Genome Sequence of four Alteromonas macleodii strains isolated from copper coupons and grown long-term at elevated copper levels.</title>
        <authorList>
            <person name="Cusick K."/>
            <person name="Dale J."/>
            <person name="Little B."/>
            <person name="Biffinger J."/>
        </authorList>
    </citation>
    <scope>NUCLEOTIDE SEQUENCE [LARGE SCALE GENOMIC DNA]</scope>
    <source>
        <strain evidence="3 4">KCP01</strain>
    </source>
</reference>
<feature type="compositionally biased region" description="Polar residues" evidence="1">
    <location>
        <begin position="357"/>
        <end position="374"/>
    </location>
</feature>
<keyword evidence="4" id="KW-1185">Reference proteome</keyword>
<name>A0AB36FNA8_ALTMA</name>
<dbReference type="SUPFAM" id="SSF140990">
    <property type="entry name" value="FtsH protease domain-like"/>
    <property type="match status" value="1"/>
</dbReference>
<feature type="region of interest" description="Disordered" evidence="1">
    <location>
        <begin position="353"/>
        <end position="374"/>
    </location>
</feature>
<dbReference type="Proteomes" id="UP000095392">
    <property type="component" value="Unassembled WGS sequence"/>
</dbReference>
<evidence type="ECO:0000256" key="2">
    <source>
        <dbReference type="SAM" id="Phobius"/>
    </source>
</evidence>
<evidence type="ECO:0000313" key="4">
    <source>
        <dbReference type="Proteomes" id="UP000095392"/>
    </source>
</evidence>
<feature type="transmembrane region" description="Helical" evidence="2">
    <location>
        <begin position="123"/>
        <end position="145"/>
    </location>
</feature>
<evidence type="ECO:0000313" key="3">
    <source>
        <dbReference type="EMBL" id="OES25033.1"/>
    </source>
</evidence>
<dbReference type="GO" id="GO:0006508">
    <property type="term" value="P:proteolysis"/>
    <property type="evidence" value="ECO:0007669"/>
    <property type="project" value="InterPro"/>
</dbReference>
<dbReference type="Gene3D" id="1.20.58.760">
    <property type="entry name" value="Peptidase M41"/>
    <property type="match status" value="1"/>
</dbReference>
<dbReference type="GO" id="GO:0004176">
    <property type="term" value="F:ATP-dependent peptidase activity"/>
    <property type="evidence" value="ECO:0007669"/>
    <property type="project" value="InterPro"/>
</dbReference>
<sequence>MKNLSQWICNLKGNYRISDYLWFLYPIAVLIVAITMVELAPKPVEPVIVLALAYLEYSLYILPLFAVALLGIFSTQHHVGLLLGTACKQFIYAYALYALSFYLLASHGDAMHQMAVNDPLKAIAIGITLVLLLPHVLAFVLIVFATTGAGRSNANSVDTSYGIAASSVSTPISPRDEAIIKLHEAGHAVFYGLLSEIPSDVTITLNTTPNAGQPPGRITDIDTQHHLMDSELCEWKMLMLLGGQRAEHLFAGMQSLGSHSDKLRWQYLAKHYLGGLFEHSQFIVSPQRPEEYKINADLVDELYQEQLARVDEFLKLNQATVHAISNELDALHNMDATRLANVCDALVIPDTLPRPQIGSQPDSPSPTMTTQGAT</sequence>
<dbReference type="EMBL" id="MIPY01000053">
    <property type="protein sequence ID" value="OES25033.1"/>
    <property type="molecule type" value="Genomic_DNA"/>
</dbReference>